<dbReference type="Gene3D" id="1.10.287.130">
    <property type="match status" value="1"/>
</dbReference>
<evidence type="ECO:0000313" key="13">
    <source>
        <dbReference type="Proteomes" id="UP001156690"/>
    </source>
</evidence>
<dbReference type="NCBIfam" id="TIGR00229">
    <property type="entry name" value="sensory_box"/>
    <property type="match status" value="1"/>
</dbReference>
<dbReference type="InterPro" id="IPR001789">
    <property type="entry name" value="Sig_transdc_resp-reg_receiver"/>
</dbReference>
<protein>
    <recommendedName>
        <fullName evidence="3">histidine kinase</fullName>
        <ecNumber evidence="3">2.7.13.3</ecNumber>
    </recommendedName>
</protein>
<evidence type="ECO:0000313" key="12">
    <source>
        <dbReference type="EMBL" id="GLQ75513.1"/>
    </source>
</evidence>
<dbReference type="PANTHER" id="PTHR43065">
    <property type="entry name" value="SENSOR HISTIDINE KINASE"/>
    <property type="match status" value="1"/>
</dbReference>
<dbReference type="Gene3D" id="3.40.50.2300">
    <property type="match status" value="1"/>
</dbReference>
<dbReference type="PROSITE" id="PS50885">
    <property type="entry name" value="HAMP"/>
    <property type="match status" value="1"/>
</dbReference>
<keyword evidence="4 8" id="KW-0597">Phosphoprotein</keyword>
<dbReference type="Gene3D" id="3.30.450.20">
    <property type="entry name" value="PAS domain"/>
    <property type="match status" value="1"/>
</dbReference>
<proteinExistence type="predicted"/>
<evidence type="ECO:0000259" key="11">
    <source>
        <dbReference type="PROSITE" id="PS50885"/>
    </source>
</evidence>
<dbReference type="RefSeq" id="WP_126608854.1">
    <property type="nucleotide sequence ID" value="NZ_AP025144.1"/>
</dbReference>
<dbReference type="Pfam" id="PF00672">
    <property type="entry name" value="HAMP"/>
    <property type="match status" value="1"/>
</dbReference>
<dbReference type="CDD" id="cd00082">
    <property type="entry name" value="HisKA"/>
    <property type="match status" value="1"/>
</dbReference>
<feature type="domain" description="Response regulatory" evidence="10">
    <location>
        <begin position="709"/>
        <end position="823"/>
    </location>
</feature>
<evidence type="ECO:0000256" key="7">
    <source>
        <dbReference type="ARBA" id="ARBA00022801"/>
    </source>
</evidence>
<dbReference type="SMART" id="SM00388">
    <property type="entry name" value="HisKA"/>
    <property type="match status" value="1"/>
</dbReference>
<dbReference type="Pfam" id="PF00512">
    <property type="entry name" value="HisKA"/>
    <property type="match status" value="1"/>
</dbReference>
<dbReference type="InterPro" id="IPR003660">
    <property type="entry name" value="HAMP_dom"/>
</dbReference>
<keyword evidence="13" id="KW-1185">Reference proteome</keyword>
<dbReference type="Pfam" id="PF12860">
    <property type="entry name" value="PAS_7"/>
    <property type="match status" value="1"/>
</dbReference>
<dbReference type="PROSITE" id="PS50109">
    <property type="entry name" value="HIS_KIN"/>
    <property type="match status" value="1"/>
</dbReference>
<feature type="modified residue" description="4-aspartylphosphate" evidence="8">
    <location>
        <position position="758"/>
    </location>
</feature>
<sequence>MIRLQSIRTKLLFSVVGTLLLTLSLASVFVYTTQQNQALIDDIASETLEDINTALSLSESVAQVAAMAPYAADFARPFHVQNESQRLQEKIKDLKSVADHLNNPEAKDTLLKKVETLDTSIQALLANVTKELFTREDLLSLQFDLHPLMAHSQGEVFINAFTGNPMAVPHVLIEQMETYANQQALSGISNILSELKAQQKNVSEVRRNNAYVLSSIRAQSDQMTASVHEFVIALQQHLRFQQKQSERAIDRATVFISIIILLLLLSGIYLHRFNSVLTSDLKTVTEEMSSLAQGKTNIAVANIQRNDEIGELARTFEAFQTEAIEKVRVTEDLRVQKNLLEAIFNNIQDGLSVFDDQDNLVAWNRRYLTLFKLRPNEVTVGMPLNDLQTLMARTPFRTRNLMQETLELQELNEERKDRSAVFERYFDDGRIIEFRSQPMPEGGFVTLYSDLSERKAIEQQLQQAQKMEMLGQLTGGVAHDFNNLLASLMGNLQLLEMLPNLSESQEKYLSRALLVTEKGSQLVERLLAFSRKQQLYPEWVPVDDLIASVLDISAYCVTPNITVNTDLALGEQCIYVDPSQLENALLNLILNSSSAMPNGGELTLSTYKSSQSEHIILEVIDTGDGMSKETMQRALEPFFTTKQTGEGSGLGLSMVYGFVTQSGGEIDIQSSLSQGTSVKLILPIGQQPKLENGQQKINDPAITVKRNASVLLVEDDIEVSGVIREQLALMEFEVSVVHSVQHALEHLAVNTCDLVISDVNLGSTEDGVQLRQILASDSPSLPVILTSGLPIESLIEHHHFNPEWRFIAKPFQYEQLKAMINIS</sequence>
<evidence type="ECO:0000256" key="6">
    <source>
        <dbReference type="ARBA" id="ARBA00022777"/>
    </source>
</evidence>
<evidence type="ECO:0000256" key="8">
    <source>
        <dbReference type="PROSITE-ProRule" id="PRU00169"/>
    </source>
</evidence>
<dbReference type="SUPFAM" id="SSF52172">
    <property type="entry name" value="CheY-like"/>
    <property type="match status" value="1"/>
</dbReference>
<dbReference type="SUPFAM" id="SSF158472">
    <property type="entry name" value="HAMP domain-like"/>
    <property type="match status" value="1"/>
</dbReference>
<dbReference type="InterPro" id="IPR011006">
    <property type="entry name" value="CheY-like_superfamily"/>
</dbReference>
<dbReference type="Pfam" id="PF02518">
    <property type="entry name" value="HATPase_c"/>
    <property type="match status" value="1"/>
</dbReference>
<feature type="domain" description="Histidine kinase" evidence="9">
    <location>
        <begin position="476"/>
        <end position="686"/>
    </location>
</feature>
<dbReference type="SUPFAM" id="SSF55874">
    <property type="entry name" value="ATPase domain of HSP90 chaperone/DNA topoisomerase II/histidine kinase"/>
    <property type="match status" value="1"/>
</dbReference>
<feature type="domain" description="HAMP" evidence="11">
    <location>
        <begin position="275"/>
        <end position="328"/>
    </location>
</feature>
<gene>
    <name evidence="12" type="ORF">GCM10007932_48750</name>
</gene>
<dbReference type="Proteomes" id="UP001156690">
    <property type="component" value="Unassembled WGS sequence"/>
</dbReference>
<comment type="caution">
    <text evidence="12">The sequence shown here is derived from an EMBL/GenBank/DDBJ whole genome shotgun (WGS) entry which is preliminary data.</text>
</comment>
<dbReference type="AlphaFoldDB" id="A0AAV5NYR6"/>
<dbReference type="SMART" id="SM00448">
    <property type="entry name" value="REC"/>
    <property type="match status" value="1"/>
</dbReference>
<dbReference type="InterPro" id="IPR003661">
    <property type="entry name" value="HisK_dim/P_dom"/>
</dbReference>
<dbReference type="GO" id="GO:0000155">
    <property type="term" value="F:phosphorelay sensor kinase activity"/>
    <property type="evidence" value="ECO:0007669"/>
    <property type="project" value="InterPro"/>
</dbReference>
<dbReference type="InterPro" id="IPR000014">
    <property type="entry name" value="PAS"/>
</dbReference>
<dbReference type="PRINTS" id="PR00344">
    <property type="entry name" value="BCTRLSENSOR"/>
</dbReference>
<keyword evidence="6 12" id="KW-0418">Kinase</keyword>
<dbReference type="InterPro" id="IPR035965">
    <property type="entry name" value="PAS-like_dom_sf"/>
</dbReference>
<dbReference type="GO" id="GO:0016787">
    <property type="term" value="F:hydrolase activity"/>
    <property type="evidence" value="ECO:0007669"/>
    <property type="project" value="UniProtKB-KW"/>
</dbReference>
<dbReference type="SUPFAM" id="SSF47384">
    <property type="entry name" value="Homodimeric domain of signal transducing histidine kinase"/>
    <property type="match status" value="1"/>
</dbReference>
<dbReference type="InterPro" id="IPR036097">
    <property type="entry name" value="HisK_dim/P_sf"/>
</dbReference>
<evidence type="ECO:0000256" key="5">
    <source>
        <dbReference type="ARBA" id="ARBA00022679"/>
    </source>
</evidence>
<dbReference type="EC" id="2.7.13.3" evidence="3"/>
<dbReference type="InterPro" id="IPR004358">
    <property type="entry name" value="Sig_transdc_His_kin-like_C"/>
</dbReference>
<keyword evidence="5" id="KW-0808">Transferase</keyword>
<dbReference type="EMBL" id="BSNX01000073">
    <property type="protein sequence ID" value="GLQ75513.1"/>
    <property type="molecule type" value="Genomic_DNA"/>
</dbReference>
<dbReference type="PANTHER" id="PTHR43065:SF42">
    <property type="entry name" value="TWO-COMPONENT SENSOR PPRA"/>
    <property type="match status" value="1"/>
</dbReference>
<dbReference type="SMART" id="SM00387">
    <property type="entry name" value="HATPase_c"/>
    <property type="match status" value="1"/>
</dbReference>
<dbReference type="Pfam" id="PF00072">
    <property type="entry name" value="Response_reg"/>
    <property type="match status" value="1"/>
</dbReference>
<keyword evidence="7" id="KW-0378">Hydrolase</keyword>
<dbReference type="CDD" id="cd06225">
    <property type="entry name" value="HAMP"/>
    <property type="match status" value="1"/>
</dbReference>
<name>A0AAV5NYR6_9VIBR</name>
<evidence type="ECO:0000256" key="3">
    <source>
        <dbReference type="ARBA" id="ARBA00012438"/>
    </source>
</evidence>
<evidence type="ECO:0000256" key="2">
    <source>
        <dbReference type="ARBA" id="ARBA00004370"/>
    </source>
</evidence>
<dbReference type="InterPro" id="IPR036890">
    <property type="entry name" value="HATPase_C_sf"/>
</dbReference>
<organism evidence="12 13">
    <name type="scientific">Vibrio penaeicida</name>
    <dbReference type="NCBI Taxonomy" id="104609"/>
    <lineage>
        <taxon>Bacteria</taxon>
        <taxon>Pseudomonadati</taxon>
        <taxon>Pseudomonadota</taxon>
        <taxon>Gammaproteobacteria</taxon>
        <taxon>Vibrionales</taxon>
        <taxon>Vibrionaceae</taxon>
        <taxon>Vibrio</taxon>
    </lineage>
</organism>
<dbReference type="InterPro" id="IPR005467">
    <property type="entry name" value="His_kinase_dom"/>
</dbReference>
<evidence type="ECO:0000259" key="9">
    <source>
        <dbReference type="PROSITE" id="PS50109"/>
    </source>
</evidence>
<dbReference type="SUPFAM" id="SSF55785">
    <property type="entry name" value="PYP-like sensor domain (PAS domain)"/>
    <property type="match status" value="1"/>
</dbReference>
<dbReference type="SMART" id="SM00304">
    <property type="entry name" value="HAMP"/>
    <property type="match status" value="1"/>
</dbReference>
<evidence type="ECO:0000256" key="4">
    <source>
        <dbReference type="ARBA" id="ARBA00022553"/>
    </source>
</evidence>
<evidence type="ECO:0000259" key="10">
    <source>
        <dbReference type="PROSITE" id="PS50110"/>
    </source>
</evidence>
<dbReference type="Gene3D" id="6.10.340.10">
    <property type="match status" value="1"/>
</dbReference>
<dbReference type="GO" id="GO:0016020">
    <property type="term" value="C:membrane"/>
    <property type="evidence" value="ECO:0007669"/>
    <property type="project" value="UniProtKB-SubCell"/>
</dbReference>
<dbReference type="InterPro" id="IPR003594">
    <property type="entry name" value="HATPase_dom"/>
</dbReference>
<dbReference type="Gene3D" id="3.30.565.10">
    <property type="entry name" value="Histidine kinase-like ATPase, C-terminal domain"/>
    <property type="match status" value="1"/>
</dbReference>
<accession>A0AAV5NYR6</accession>
<comment type="catalytic activity">
    <reaction evidence="1">
        <text>ATP + protein L-histidine = ADP + protein N-phospho-L-histidine.</text>
        <dbReference type="EC" id="2.7.13.3"/>
    </reaction>
</comment>
<dbReference type="PROSITE" id="PS50110">
    <property type="entry name" value="RESPONSE_REGULATORY"/>
    <property type="match status" value="1"/>
</dbReference>
<evidence type="ECO:0000256" key="1">
    <source>
        <dbReference type="ARBA" id="ARBA00000085"/>
    </source>
</evidence>
<comment type="subcellular location">
    <subcellularLocation>
        <location evidence="2">Membrane</location>
    </subcellularLocation>
</comment>
<reference evidence="13" key="1">
    <citation type="journal article" date="2019" name="Int. J. Syst. Evol. Microbiol.">
        <title>The Global Catalogue of Microorganisms (GCM) 10K type strain sequencing project: providing services to taxonomists for standard genome sequencing and annotation.</title>
        <authorList>
            <consortium name="The Broad Institute Genomics Platform"/>
            <consortium name="The Broad Institute Genome Sequencing Center for Infectious Disease"/>
            <person name="Wu L."/>
            <person name="Ma J."/>
        </authorList>
    </citation>
    <scope>NUCLEOTIDE SEQUENCE [LARGE SCALE GENOMIC DNA]</scope>
    <source>
        <strain evidence="13">NBRC 15640</strain>
    </source>
</reference>